<feature type="compositionally biased region" description="Polar residues" evidence="2">
    <location>
        <begin position="308"/>
        <end position="341"/>
    </location>
</feature>
<name>A0A078A1X7_STYLE</name>
<dbReference type="EMBL" id="CCKQ01003670">
    <property type="protein sequence ID" value="CDW74794.1"/>
    <property type="molecule type" value="Genomic_DNA"/>
</dbReference>
<feature type="region of interest" description="Disordered" evidence="2">
    <location>
        <begin position="408"/>
        <end position="441"/>
    </location>
</feature>
<feature type="region of interest" description="Disordered" evidence="2">
    <location>
        <begin position="296"/>
        <end position="341"/>
    </location>
</feature>
<gene>
    <name evidence="3" type="primary">Contig2696.g2902</name>
    <name evidence="3" type="ORF">STYLEM_3777</name>
</gene>
<dbReference type="PANTHER" id="PTHR40515:SF1">
    <property type="entry name" value="CILIA- AND FLAGELLA-ASSOCIATED PROTEIN 157"/>
    <property type="match status" value="1"/>
</dbReference>
<dbReference type="OMA" id="RQYKVRI"/>
<dbReference type="Proteomes" id="UP000039865">
    <property type="component" value="Unassembled WGS sequence"/>
</dbReference>
<proteinExistence type="predicted"/>
<evidence type="ECO:0000256" key="2">
    <source>
        <dbReference type="SAM" id="MobiDB-lite"/>
    </source>
</evidence>
<organism evidence="3 4">
    <name type="scientific">Stylonychia lemnae</name>
    <name type="common">Ciliate</name>
    <dbReference type="NCBI Taxonomy" id="5949"/>
    <lineage>
        <taxon>Eukaryota</taxon>
        <taxon>Sar</taxon>
        <taxon>Alveolata</taxon>
        <taxon>Ciliophora</taxon>
        <taxon>Intramacronucleata</taxon>
        <taxon>Spirotrichea</taxon>
        <taxon>Stichotrichia</taxon>
        <taxon>Sporadotrichida</taxon>
        <taxon>Oxytrichidae</taxon>
        <taxon>Stylonychinae</taxon>
        <taxon>Stylonychia</taxon>
    </lineage>
</organism>
<feature type="coiled-coil region" evidence="1">
    <location>
        <begin position="78"/>
        <end position="116"/>
    </location>
</feature>
<feature type="compositionally biased region" description="Polar residues" evidence="2">
    <location>
        <begin position="1"/>
        <end position="14"/>
    </location>
</feature>
<feature type="compositionally biased region" description="Polar residues" evidence="2">
    <location>
        <begin position="22"/>
        <end position="54"/>
    </location>
</feature>
<evidence type="ECO:0000313" key="3">
    <source>
        <dbReference type="EMBL" id="CDW74794.1"/>
    </source>
</evidence>
<feature type="coiled-coil region" evidence="1">
    <location>
        <begin position="165"/>
        <end position="280"/>
    </location>
</feature>
<accession>A0A078A1X7</accession>
<dbReference type="OrthoDB" id="193329at2759"/>
<evidence type="ECO:0000313" key="4">
    <source>
        <dbReference type="Proteomes" id="UP000039865"/>
    </source>
</evidence>
<keyword evidence="1" id="KW-0175">Coiled coil</keyword>
<feature type="region of interest" description="Disordered" evidence="2">
    <location>
        <begin position="1"/>
        <end position="62"/>
    </location>
</feature>
<sequence>MKNIESVLNKSNETLTKKPNRPESQQNQKLGNTQGGNTQKKGGANSKQQLQNQELGKDVKDIKTHEWYQMYGDISSKLESQLEENKKIQEDLARRQDRYQKRELEYRKHIEDLQRELRVRYGYETDAYQKNEKIIGALKKQLDDNIDGIQPKTKKLKEEQEKDIVRKFNSELSKMKKKIEERKTQKGDQAADLKDRENELHHHLELITNIAQRIDNENRALMKKNQELKHEYKTQEDDRELLVKQLVMQKKENAKIREEIEFYERIIEEKAEDVDDEENIDIDKIDTASHAYNGMQSKMSGKRDMSAVNKNQNQRSQLNTRGTNRSQSNANQIPQQTQQTGPLVYIPQKKVESEEEKVKRYERVIEKLKKMLDHERKSLRMGRLQYQREMQSKTELEHLLRETVEQVRQERKNQKKSQSMGGVKFINSVGGQNDNEDLSDLTQSERERVIELLLSQERVIALLYEKTFPMTSADTNKMNYGEGIPTGGQNQMSQGSSQQLHEIQNNQDDEDEDDQ</sequence>
<reference evidence="3 4" key="1">
    <citation type="submission" date="2014-06" db="EMBL/GenBank/DDBJ databases">
        <authorList>
            <person name="Swart Estienne"/>
        </authorList>
    </citation>
    <scope>NUCLEOTIDE SEQUENCE [LARGE SCALE GENOMIC DNA]</scope>
    <source>
        <strain evidence="3 4">130c</strain>
    </source>
</reference>
<dbReference type="AlphaFoldDB" id="A0A078A1X7"/>
<evidence type="ECO:0000256" key="1">
    <source>
        <dbReference type="SAM" id="Coils"/>
    </source>
</evidence>
<protein>
    <submittedName>
        <fullName evidence="3">Uncharacterized protein</fullName>
    </submittedName>
</protein>
<dbReference type="InParanoid" id="A0A078A1X7"/>
<feature type="region of interest" description="Disordered" evidence="2">
    <location>
        <begin position="472"/>
        <end position="515"/>
    </location>
</feature>
<feature type="compositionally biased region" description="Low complexity" evidence="2">
    <location>
        <begin position="487"/>
        <end position="499"/>
    </location>
</feature>
<keyword evidence="4" id="KW-1185">Reference proteome</keyword>
<dbReference type="PANTHER" id="PTHR40515">
    <property type="entry name" value="CILIA- AND FLAGELLA-ASSOCIATED PROTEIN 157"/>
    <property type="match status" value="1"/>
</dbReference>